<dbReference type="Pfam" id="PF12697">
    <property type="entry name" value="Abhydrolase_6"/>
    <property type="match status" value="1"/>
</dbReference>
<reference evidence="2 3" key="1">
    <citation type="submission" date="2019-08" db="EMBL/GenBank/DDBJ databases">
        <title>Massilia golmudensis sp. nov., isolated from sand in the Qinghai-Tibetan Plateau.</title>
        <authorList>
            <person name="Zhang B."/>
        </authorList>
    </citation>
    <scope>NUCLEOTIDE SEQUENCE [LARGE SCALE GENOMIC DNA]</scope>
    <source>
        <strain evidence="2 3">GEM5</strain>
    </source>
</reference>
<accession>A0A5C7G814</accession>
<sequence>MRSMTKPIADHQPFFIDLVWGGQAIRLEARWVGATATHAPTVVFLHEGLGSVSHWKNFPDEFCRAHGLRGLVFSRFGYGLSSARTAPLTPDYLHQQAHEVLPALLTQLDIVKPWLFGHSDGASIALLYAARHSADLSGLIVAAPHLYVEDCALQAIAAAREAYRDGALRARLAPYHADVDAAFYGWNDIWLDPAFRDWNINADVAAITAPLMAIQGEDDPYGTLDQVDTIARLVPHTRLLVLPGCGHSPHRERSAEVIAAGGLFIQAAGTTEKLNDEIS</sequence>
<gene>
    <name evidence="2" type="ORF">FVD38_00345</name>
</gene>
<dbReference type="InterPro" id="IPR000073">
    <property type="entry name" value="AB_hydrolase_1"/>
</dbReference>
<dbReference type="InterPro" id="IPR029058">
    <property type="entry name" value="AB_hydrolase_fold"/>
</dbReference>
<dbReference type="EMBL" id="VPFD01000001">
    <property type="protein sequence ID" value="TXG02223.1"/>
    <property type="molecule type" value="Genomic_DNA"/>
</dbReference>
<dbReference type="PANTHER" id="PTHR43798:SF33">
    <property type="entry name" value="HYDROLASE, PUTATIVE (AFU_ORTHOLOGUE AFUA_2G14860)-RELATED"/>
    <property type="match status" value="1"/>
</dbReference>
<evidence type="ECO:0000313" key="2">
    <source>
        <dbReference type="EMBL" id="TXG02223.1"/>
    </source>
</evidence>
<dbReference type="Proteomes" id="UP000321413">
    <property type="component" value="Unassembled WGS sequence"/>
</dbReference>
<dbReference type="PANTHER" id="PTHR43798">
    <property type="entry name" value="MONOACYLGLYCEROL LIPASE"/>
    <property type="match status" value="1"/>
</dbReference>
<evidence type="ECO:0000259" key="1">
    <source>
        <dbReference type="Pfam" id="PF12697"/>
    </source>
</evidence>
<dbReference type="SUPFAM" id="SSF53474">
    <property type="entry name" value="alpha/beta-Hydrolases"/>
    <property type="match status" value="1"/>
</dbReference>
<comment type="caution">
    <text evidence="2">The sequence shown here is derived from an EMBL/GenBank/DDBJ whole genome shotgun (WGS) entry which is preliminary data.</text>
</comment>
<dbReference type="GO" id="GO:0016020">
    <property type="term" value="C:membrane"/>
    <property type="evidence" value="ECO:0007669"/>
    <property type="project" value="TreeGrafter"/>
</dbReference>
<proteinExistence type="predicted"/>
<keyword evidence="3" id="KW-1185">Reference proteome</keyword>
<dbReference type="GO" id="GO:0016787">
    <property type="term" value="F:hydrolase activity"/>
    <property type="evidence" value="ECO:0007669"/>
    <property type="project" value="UniProtKB-KW"/>
</dbReference>
<protein>
    <submittedName>
        <fullName evidence="2">Alpha/beta hydrolase</fullName>
    </submittedName>
</protein>
<name>A0A5C7G814_9BURK</name>
<dbReference type="InterPro" id="IPR050266">
    <property type="entry name" value="AB_hydrolase_sf"/>
</dbReference>
<organism evidence="2 3">
    <name type="scientific">Massilia arenae</name>
    <dbReference type="NCBI Taxonomy" id="2603288"/>
    <lineage>
        <taxon>Bacteria</taxon>
        <taxon>Pseudomonadati</taxon>
        <taxon>Pseudomonadota</taxon>
        <taxon>Betaproteobacteria</taxon>
        <taxon>Burkholderiales</taxon>
        <taxon>Oxalobacteraceae</taxon>
        <taxon>Telluria group</taxon>
        <taxon>Massilia</taxon>
    </lineage>
</organism>
<dbReference type="Gene3D" id="3.40.50.1820">
    <property type="entry name" value="alpha/beta hydrolase"/>
    <property type="match status" value="1"/>
</dbReference>
<dbReference type="AlphaFoldDB" id="A0A5C7G814"/>
<evidence type="ECO:0000313" key="3">
    <source>
        <dbReference type="Proteomes" id="UP000321413"/>
    </source>
</evidence>
<feature type="domain" description="AB hydrolase-1" evidence="1">
    <location>
        <begin position="42"/>
        <end position="260"/>
    </location>
</feature>
<keyword evidence="2" id="KW-0378">Hydrolase</keyword>